<evidence type="ECO:0000256" key="1">
    <source>
        <dbReference type="ARBA" id="ARBA00006160"/>
    </source>
</evidence>
<keyword evidence="4" id="KW-1185">Reference proteome</keyword>
<dbReference type="PANTHER" id="PTHR31402:SF2">
    <property type="entry name" value="UPF0711 PROTEIN C18ORF21"/>
    <property type="match status" value="1"/>
</dbReference>
<dbReference type="PANTHER" id="PTHR31402">
    <property type="entry name" value="UPF0711 PROTEIN C18ORF21"/>
    <property type="match status" value="1"/>
</dbReference>
<dbReference type="EMBL" id="CAXIEN010000257">
    <property type="protein sequence ID" value="CAL1289930.1"/>
    <property type="molecule type" value="Genomic_DNA"/>
</dbReference>
<comment type="caution">
    <text evidence="3">The sequence shown here is derived from an EMBL/GenBank/DDBJ whole genome shotgun (WGS) entry which is preliminary data.</text>
</comment>
<name>A0AAV2B111_9ARAC</name>
<dbReference type="Proteomes" id="UP001497382">
    <property type="component" value="Unassembled WGS sequence"/>
</dbReference>
<dbReference type="InterPro" id="IPR029779">
    <property type="entry name" value="Rmp24-like"/>
</dbReference>
<gene>
    <name evidence="3" type="ORF">LARSCL_LOCUS16211</name>
</gene>
<dbReference type="Pfam" id="PF15719">
    <property type="entry name" value="Rmp24-like"/>
    <property type="match status" value="1"/>
</dbReference>
<feature type="region of interest" description="Disordered" evidence="2">
    <location>
        <begin position="188"/>
        <end position="238"/>
    </location>
</feature>
<protein>
    <submittedName>
        <fullName evidence="3">Uncharacterized protein</fullName>
    </submittedName>
</protein>
<dbReference type="AlphaFoldDB" id="A0AAV2B111"/>
<reference evidence="3 4" key="1">
    <citation type="submission" date="2024-04" db="EMBL/GenBank/DDBJ databases">
        <authorList>
            <person name="Rising A."/>
            <person name="Reimegard J."/>
            <person name="Sonavane S."/>
            <person name="Akerstrom W."/>
            <person name="Nylinder S."/>
            <person name="Hedman E."/>
            <person name="Kallberg Y."/>
        </authorList>
    </citation>
    <scope>NUCLEOTIDE SEQUENCE [LARGE SCALE GENOMIC DNA]</scope>
</reference>
<evidence type="ECO:0000313" key="3">
    <source>
        <dbReference type="EMBL" id="CAL1289930.1"/>
    </source>
</evidence>
<comment type="similarity">
    <text evidence="1">Belongs to the UPF0711 family.</text>
</comment>
<organism evidence="3 4">
    <name type="scientific">Larinioides sclopetarius</name>
    <dbReference type="NCBI Taxonomy" id="280406"/>
    <lineage>
        <taxon>Eukaryota</taxon>
        <taxon>Metazoa</taxon>
        <taxon>Ecdysozoa</taxon>
        <taxon>Arthropoda</taxon>
        <taxon>Chelicerata</taxon>
        <taxon>Arachnida</taxon>
        <taxon>Araneae</taxon>
        <taxon>Araneomorphae</taxon>
        <taxon>Entelegynae</taxon>
        <taxon>Araneoidea</taxon>
        <taxon>Araneidae</taxon>
        <taxon>Larinioides</taxon>
    </lineage>
</organism>
<evidence type="ECO:0000256" key="2">
    <source>
        <dbReference type="SAM" id="MobiDB-lite"/>
    </source>
</evidence>
<evidence type="ECO:0000313" key="4">
    <source>
        <dbReference type="Proteomes" id="UP001497382"/>
    </source>
</evidence>
<accession>A0AAV2B111</accession>
<proteinExistence type="inferred from homology"/>
<sequence>MDDPEIQQTALFLWKTAQSLSEKCPAASRYYVSTLNKHFGNSLVVQSFIKSHRYCKYCGSLWSYMNHKIRIHPIPSPNRHIKKLFKLEREEPWKLNNRQKKKLKKYRESTNKIIYTCNVCKKTTSFVGLKKYSAKEQEVLVSTPAPKIKLKKGDLNAGLFIKTPIENKTQDESKANIQEDTCQNEASFQSSSIPQLMDPSNPKEPQKIQKTHFTPEIKKNATPQSISSSKKKKRKGLLAQILNQEQEAKRQKKTLTSFLTFL</sequence>